<evidence type="ECO:0000313" key="2">
    <source>
        <dbReference type="Proteomes" id="UP000662747"/>
    </source>
</evidence>
<organism evidence="1 2">
    <name type="scientific">Pyxidicoccus parkwayensis</name>
    <dbReference type="NCBI Taxonomy" id="2813578"/>
    <lineage>
        <taxon>Bacteria</taxon>
        <taxon>Pseudomonadati</taxon>
        <taxon>Myxococcota</taxon>
        <taxon>Myxococcia</taxon>
        <taxon>Myxococcales</taxon>
        <taxon>Cystobacterineae</taxon>
        <taxon>Myxococcaceae</taxon>
        <taxon>Pyxidicoccus</taxon>
    </lineage>
</organism>
<name>A0ABX7NVF1_9BACT</name>
<gene>
    <name evidence="1" type="ORF">JY651_48160</name>
</gene>
<evidence type="ECO:0000313" key="1">
    <source>
        <dbReference type="EMBL" id="QSQ22790.1"/>
    </source>
</evidence>
<keyword evidence="2" id="KW-1185">Reference proteome</keyword>
<sequence>MAPVRVSTSSSSPLRFCTRTRSERGLAEISRMPVMRVGPATSSLKGHRAVLVPKVKQPPRP</sequence>
<accession>A0ABX7NVF1</accession>
<dbReference type="EMBL" id="CP071090">
    <property type="protein sequence ID" value="QSQ22790.1"/>
    <property type="molecule type" value="Genomic_DNA"/>
</dbReference>
<dbReference type="RefSeq" id="WP_206724366.1">
    <property type="nucleotide sequence ID" value="NZ_CP071090.1"/>
</dbReference>
<dbReference type="Proteomes" id="UP000662747">
    <property type="component" value="Chromosome"/>
</dbReference>
<protein>
    <submittedName>
        <fullName evidence="1">Uncharacterized protein</fullName>
    </submittedName>
</protein>
<proteinExistence type="predicted"/>
<reference evidence="1 2" key="1">
    <citation type="submission" date="2021-02" db="EMBL/GenBank/DDBJ databases">
        <title>De Novo genome assembly of isolated myxobacteria.</title>
        <authorList>
            <person name="Stevens D.C."/>
        </authorList>
    </citation>
    <scope>NUCLEOTIDE SEQUENCE [LARGE SCALE GENOMIC DNA]</scope>
    <source>
        <strain evidence="2">SCPEA02</strain>
    </source>
</reference>